<reference evidence="7 8" key="1">
    <citation type="submission" date="2017-12" db="EMBL/GenBank/DDBJ databases">
        <title>Hemimetabolous genomes reveal molecular basis of termite eusociality.</title>
        <authorList>
            <person name="Harrison M.C."/>
            <person name="Jongepier E."/>
            <person name="Robertson H.M."/>
            <person name="Arning N."/>
            <person name="Bitard-Feildel T."/>
            <person name="Chao H."/>
            <person name="Childers C.P."/>
            <person name="Dinh H."/>
            <person name="Doddapaneni H."/>
            <person name="Dugan S."/>
            <person name="Gowin J."/>
            <person name="Greiner C."/>
            <person name="Han Y."/>
            <person name="Hu H."/>
            <person name="Hughes D.S.T."/>
            <person name="Huylmans A.-K."/>
            <person name="Kemena C."/>
            <person name="Kremer L.P.M."/>
            <person name="Lee S.L."/>
            <person name="Lopez-Ezquerra A."/>
            <person name="Mallet L."/>
            <person name="Monroy-Kuhn J.M."/>
            <person name="Moser A."/>
            <person name="Murali S.C."/>
            <person name="Muzny D.M."/>
            <person name="Otani S."/>
            <person name="Piulachs M.-D."/>
            <person name="Poelchau M."/>
            <person name="Qu J."/>
            <person name="Schaub F."/>
            <person name="Wada-Katsumata A."/>
            <person name="Worley K.C."/>
            <person name="Xie Q."/>
            <person name="Ylla G."/>
            <person name="Poulsen M."/>
            <person name="Gibbs R.A."/>
            <person name="Schal C."/>
            <person name="Richards S."/>
            <person name="Belles X."/>
            <person name="Korb J."/>
            <person name="Bornberg-Bauer E."/>
        </authorList>
    </citation>
    <scope>NUCLEOTIDE SEQUENCE [LARGE SCALE GENOMIC DNA]</scope>
    <source>
        <tissue evidence="7">Whole body</tissue>
    </source>
</reference>
<dbReference type="EC" id="3.1.1.-" evidence="5"/>
<dbReference type="PROSITE" id="PS00941">
    <property type="entry name" value="CARBOXYLESTERASE_B_2"/>
    <property type="match status" value="1"/>
</dbReference>
<organism evidence="7 8">
    <name type="scientific">Cryptotermes secundus</name>
    <dbReference type="NCBI Taxonomy" id="105785"/>
    <lineage>
        <taxon>Eukaryota</taxon>
        <taxon>Metazoa</taxon>
        <taxon>Ecdysozoa</taxon>
        <taxon>Arthropoda</taxon>
        <taxon>Hexapoda</taxon>
        <taxon>Insecta</taxon>
        <taxon>Pterygota</taxon>
        <taxon>Neoptera</taxon>
        <taxon>Polyneoptera</taxon>
        <taxon>Dictyoptera</taxon>
        <taxon>Blattodea</taxon>
        <taxon>Blattoidea</taxon>
        <taxon>Termitoidae</taxon>
        <taxon>Kalotermitidae</taxon>
        <taxon>Cryptotermitinae</taxon>
        <taxon>Cryptotermes</taxon>
    </lineage>
</organism>
<keyword evidence="8" id="KW-1185">Reference proteome</keyword>
<gene>
    <name evidence="7" type="primary">ESTF_22</name>
    <name evidence="7" type="ORF">B7P43_G10286</name>
</gene>
<comment type="similarity">
    <text evidence="1 5">Belongs to the type-B carboxylesterase/lipase family.</text>
</comment>
<sequence length="602" mass="67356">MFKTVRCALFAGFDCKYSNTVLSKHTHLSKDCANKIRSCVIYGILRNMSGTVTVDVAQGSLRGKETTAKSGLKYYSFKGIPYAKPPLGQLRFKAPQPPEPWIGVRDAFKEGHICAQKDPVLQVFRGDEDCLYLNVYTPMVRNTATQTVDTKQNPNTEGPLKPVMVWFHGGGFVGGSGNSEIYGPDYLVAEDVVLVTLNYRLGPFGFLCLENEEVPGNAGLKDQVMALKWIQRNIRQFGGDPDNVTLFGESAGGCSVQYHMLSPMSKGLFHRAISQSGTAFHWWGFMNAGRDRAFRLGQALGCNTNSPDELLEFLQNAQTKDIVEAIPKVPSKAEKRQMVVFLFVPTVDKFAAADEVFLPAHPYDLISTGKFQHVPYIMGANSVEGLIHLHELTEARMKKIDSDLQSVIPIDAPVTLDTDHSLNTAKKLREFYLGSQAISEDSKAQYANLISESWFTYETYKSVKIMSALSTAPVYFYKFSFDGHLGLFKRLLGLQDFKGVCHADEIGYLFHIGMLDLDLDPSSPEFKTLTRMVKLWTNFAKTGNPTPEITPLLDVTWHPVEKNKSNYLNIDTTLAMHENYEQERMALWDSVYSSTDETKSKL</sequence>
<name>A0A2J7RMR7_9NEOP</name>
<evidence type="ECO:0000313" key="7">
    <source>
        <dbReference type="EMBL" id="PNF42131.1"/>
    </source>
</evidence>
<dbReference type="InterPro" id="IPR019819">
    <property type="entry name" value="Carboxylesterase_B_CS"/>
</dbReference>
<keyword evidence="2" id="KW-0719">Serine esterase</keyword>
<dbReference type="InterPro" id="IPR019826">
    <property type="entry name" value="Carboxylesterase_B_AS"/>
</dbReference>
<dbReference type="STRING" id="105785.A0A2J7RMR7"/>
<dbReference type="AlphaFoldDB" id="A0A2J7RMR7"/>
<comment type="caution">
    <text evidence="7">The sequence shown here is derived from an EMBL/GenBank/DDBJ whole genome shotgun (WGS) entry which is preliminary data.</text>
</comment>
<dbReference type="SUPFAM" id="SSF53474">
    <property type="entry name" value="alpha/beta-Hydrolases"/>
    <property type="match status" value="1"/>
</dbReference>
<protein>
    <recommendedName>
        <fullName evidence="5">Carboxylic ester hydrolase</fullName>
        <ecNumber evidence="5">3.1.1.-</ecNumber>
    </recommendedName>
</protein>
<dbReference type="PANTHER" id="PTHR43142">
    <property type="entry name" value="CARBOXYLIC ESTER HYDROLASE"/>
    <property type="match status" value="1"/>
</dbReference>
<evidence type="ECO:0000259" key="6">
    <source>
        <dbReference type="Pfam" id="PF00135"/>
    </source>
</evidence>
<dbReference type="InParanoid" id="A0A2J7RMR7"/>
<dbReference type="Pfam" id="PF00135">
    <property type="entry name" value="COesterase"/>
    <property type="match status" value="1"/>
</dbReference>
<keyword evidence="4" id="KW-0325">Glycoprotein</keyword>
<evidence type="ECO:0000256" key="2">
    <source>
        <dbReference type="ARBA" id="ARBA00022487"/>
    </source>
</evidence>
<keyword evidence="3 5" id="KW-0378">Hydrolase</keyword>
<evidence type="ECO:0000256" key="5">
    <source>
        <dbReference type="RuleBase" id="RU361235"/>
    </source>
</evidence>
<dbReference type="GO" id="GO:0052689">
    <property type="term" value="F:carboxylic ester hydrolase activity"/>
    <property type="evidence" value="ECO:0007669"/>
    <property type="project" value="UniProtKB-KW"/>
</dbReference>
<dbReference type="Gene3D" id="3.40.50.1820">
    <property type="entry name" value="alpha/beta hydrolase"/>
    <property type="match status" value="1"/>
</dbReference>
<dbReference type="InterPro" id="IPR029058">
    <property type="entry name" value="AB_hydrolase_fold"/>
</dbReference>
<evidence type="ECO:0000256" key="3">
    <source>
        <dbReference type="ARBA" id="ARBA00022801"/>
    </source>
</evidence>
<dbReference type="FunFam" id="3.40.50.1820:FF:000092">
    <property type="entry name" value="Carboxylic ester hydrolase"/>
    <property type="match status" value="1"/>
</dbReference>
<evidence type="ECO:0000256" key="1">
    <source>
        <dbReference type="ARBA" id="ARBA00005964"/>
    </source>
</evidence>
<dbReference type="EMBL" id="NEVH01002552">
    <property type="protein sequence ID" value="PNF42131.1"/>
    <property type="molecule type" value="Genomic_DNA"/>
</dbReference>
<feature type="domain" description="Carboxylesterase type B" evidence="6">
    <location>
        <begin position="53"/>
        <end position="588"/>
    </location>
</feature>
<dbReference type="InterPro" id="IPR002018">
    <property type="entry name" value="CarbesteraseB"/>
</dbReference>
<evidence type="ECO:0000313" key="8">
    <source>
        <dbReference type="Proteomes" id="UP000235965"/>
    </source>
</evidence>
<evidence type="ECO:0000256" key="4">
    <source>
        <dbReference type="ARBA" id="ARBA00023180"/>
    </source>
</evidence>
<proteinExistence type="inferred from homology"/>
<dbReference type="Proteomes" id="UP000235965">
    <property type="component" value="Unassembled WGS sequence"/>
</dbReference>
<accession>A0A2J7RMR7</accession>
<dbReference type="OrthoDB" id="19653at2759"/>
<dbReference type="PROSITE" id="PS00122">
    <property type="entry name" value="CARBOXYLESTERASE_B_1"/>
    <property type="match status" value="1"/>
</dbReference>
<dbReference type="PANTHER" id="PTHR43142:SF1">
    <property type="entry name" value="CARBOXYLIC ESTER HYDROLASE"/>
    <property type="match status" value="1"/>
</dbReference>